<evidence type="ECO:0000313" key="3">
    <source>
        <dbReference type="Proteomes" id="UP000316184"/>
    </source>
</evidence>
<dbReference type="EMBL" id="VIWX01000003">
    <property type="protein sequence ID" value="TWF94383.1"/>
    <property type="molecule type" value="Genomic_DNA"/>
</dbReference>
<dbReference type="Proteomes" id="UP000316184">
    <property type="component" value="Unassembled WGS sequence"/>
</dbReference>
<accession>A0A561U4X7</accession>
<feature type="domain" description="YbaK/aminoacyl-tRNA synthetase-associated" evidence="1">
    <location>
        <begin position="27"/>
        <end position="144"/>
    </location>
</feature>
<dbReference type="SUPFAM" id="SSF55826">
    <property type="entry name" value="YbaK/ProRS associated domain"/>
    <property type="match status" value="1"/>
</dbReference>
<dbReference type="Gene3D" id="3.90.960.10">
    <property type="entry name" value="YbaK/aminoacyl-tRNA synthetase-associated domain"/>
    <property type="match status" value="1"/>
</dbReference>
<dbReference type="OrthoDB" id="8536235at2"/>
<reference evidence="2 3" key="1">
    <citation type="submission" date="2019-06" db="EMBL/GenBank/DDBJ databases">
        <title>Sequencing the genomes of 1000 actinobacteria strains.</title>
        <authorList>
            <person name="Klenk H.-P."/>
        </authorList>
    </citation>
    <scope>NUCLEOTIDE SEQUENCE [LARGE SCALE GENOMIC DNA]</scope>
    <source>
        <strain evidence="2 3">DSM 46699</strain>
    </source>
</reference>
<dbReference type="InterPro" id="IPR007214">
    <property type="entry name" value="YbaK/aa-tRNA-synth-assoc-dom"/>
</dbReference>
<gene>
    <name evidence="2" type="ORF">FHU35_1387</name>
</gene>
<dbReference type="RefSeq" id="WP_145740248.1">
    <property type="nucleotide sequence ID" value="NZ_VIWX01000003.1"/>
</dbReference>
<dbReference type="PANTHER" id="PTHR30411:SF1">
    <property type="entry name" value="CYTOPLASMIC PROTEIN"/>
    <property type="match status" value="1"/>
</dbReference>
<organism evidence="2 3">
    <name type="scientific">Saccharopolyspora dendranthemae</name>
    <dbReference type="NCBI Taxonomy" id="1181886"/>
    <lineage>
        <taxon>Bacteria</taxon>
        <taxon>Bacillati</taxon>
        <taxon>Actinomycetota</taxon>
        <taxon>Actinomycetes</taxon>
        <taxon>Pseudonocardiales</taxon>
        <taxon>Pseudonocardiaceae</taxon>
        <taxon>Saccharopolyspora</taxon>
    </lineage>
</organism>
<dbReference type="PANTHER" id="PTHR30411">
    <property type="entry name" value="CYTOPLASMIC PROTEIN"/>
    <property type="match status" value="1"/>
</dbReference>
<dbReference type="GO" id="GO:0002161">
    <property type="term" value="F:aminoacyl-tRNA deacylase activity"/>
    <property type="evidence" value="ECO:0007669"/>
    <property type="project" value="InterPro"/>
</dbReference>
<dbReference type="CDD" id="cd04333">
    <property type="entry name" value="ProX_deacylase"/>
    <property type="match status" value="1"/>
</dbReference>
<dbReference type="AlphaFoldDB" id="A0A561U4X7"/>
<evidence type="ECO:0000313" key="2">
    <source>
        <dbReference type="EMBL" id="TWF94383.1"/>
    </source>
</evidence>
<protein>
    <submittedName>
        <fullName evidence="2">Prolyl-tRNA editing enzyme YbaK/EbsC (Cys-tRNA(Pro) deacylase)</fullName>
    </submittedName>
</protein>
<evidence type="ECO:0000259" key="1">
    <source>
        <dbReference type="Pfam" id="PF04073"/>
    </source>
</evidence>
<proteinExistence type="predicted"/>
<dbReference type="Pfam" id="PF04073">
    <property type="entry name" value="tRNA_edit"/>
    <property type="match status" value="1"/>
</dbReference>
<sequence length="156" mass="15914">MTNTTDAFTARLRELGAEGEVVEFSAEVPTAAAAAEELGCAVGAIANSLVFTADGEPLLVVASGAHRVDTRGLERSLGIRKIRRASPEFVLEATGQPVGGVGPVGHPQPIRTVVDEALGAHPTVWAGAGSKHAMFPTSFAELLRITGGSASAVAQS</sequence>
<comment type="caution">
    <text evidence="2">The sequence shown here is derived from an EMBL/GenBank/DDBJ whole genome shotgun (WGS) entry which is preliminary data.</text>
</comment>
<keyword evidence="3" id="KW-1185">Reference proteome</keyword>
<dbReference type="InterPro" id="IPR036754">
    <property type="entry name" value="YbaK/aa-tRNA-synt-asso_dom_sf"/>
</dbReference>
<name>A0A561U4X7_9PSEU</name>